<dbReference type="Pfam" id="PF02779">
    <property type="entry name" value="Transket_pyr"/>
    <property type="match status" value="1"/>
</dbReference>
<accession>A0A1G1XJM7</accession>
<evidence type="ECO:0000313" key="5">
    <source>
        <dbReference type="EMBL" id="OGY40152.1"/>
    </source>
</evidence>
<dbReference type="EMBL" id="MHHY01000009">
    <property type="protein sequence ID" value="OGY40152.1"/>
    <property type="molecule type" value="Genomic_DNA"/>
</dbReference>
<dbReference type="STRING" id="1797529.A2570_02595"/>
<dbReference type="SUPFAM" id="SSF52518">
    <property type="entry name" value="Thiamin diphosphate-binding fold (THDP-binding)"/>
    <property type="match status" value="1"/>
</dbReference>
<name>A0A1G1XJM7_9BACT</name>
<dbReference type="PANTHER" id="PTHR43825">
    <property type="entry name" value="PYRUVATE DEHYDROGENASE E1 COMPONENT"/>
    <property type="match status" value="1"/>
</dbReference>
<evidence type="ECO:0000313" key="6">
    <source>
        <dbReference type="Proteomes" id="UP000178570"/>
    </source>
</evidence>
<dbReference type="CDD" id="cd07033">
    <property type="entry name" value="TPP_PYR_DXS_TK_like"/>
    <property type="match status" value="1"/>
</dbReference>
<dbReference type="Pfam" id="PF02780">
    <property type="entry name" value="Transketolase_C"/>
    <property type="match status" value="1"/>
</dbReference>
<dbReference type="Gene3D" id="3.40.50.970">
    <property type="match status" value="1"/>
</dbReference>
<comment type="cofactor">
    <cofactor evidence="1">
        <name>thiamine diphosphate</name>
        <dbReference type="ChEBI" id="CHEBI:58937"/>
    </cofactor>
</comment>
<dbReference type="Gene3D" id="3.40.50.920">
    <property type="match status" value="1"/>
</dbReference>
<dbReference type="InterPro" id="IPR005475">
    <property type="entry name" value="Transketolase-like_Pyr-bd"/>
</dbReference>
<dbReference type="InterPro" id="IPR051157">
    <property type="entry name" value="PDH/Transketolase"/>
</dbReference>
<sequence length="327" mass="36017">MFNPKLFLNPDLFSEKVDKKTTRAGFGSGLVKAGELNRNIVALTADLRDSLNMGEFAKKFPDRFFECGVAEQGMITIASGLAVSGKIPFAASYATFSPGRNWEQIRTTIAYNNVPVKIIGGHSGLLTSPDGATHQALEDIALMRVLPNIKVIVPCDYFEAEKATFAMAKDETPNYLRLSRPELPALTTEKTPFEIGKAQVFWETKNPQVTIIAYGEMVYYALLAAKQLEEKKIEVEVINLSTIKPLDTKTILESVKKSERVITVEDHQVAGGMGSCVAEFLAENYPVKITFLGVRDSFGESGMPQELLKKHGLTVENIVSAVEDFLE</sequence>
<dbReference type="InterPro" id="IPR033248">
    <property type="entry name" value="Transketolase_C"/>
</dbReference>
<gene>
    <name evidence="5" type="ORF">A2570_02595</name>
</gene>
<organism evidence="5 6">
    <name type="scientific">Candidatus Brennerbacteria bacterium RIFOXYD1_FULL_41_16</name>
    <dbReference type="NCBI Taxonomy" id="1797529"/>
    <lineage>
        <taxon>Bacteria</taxon>
        <taxon>Candidatus Brenneribacteriota</taxon>
    </lineage>
</organism>
<dbReference type="InterPro" id="IPR029061">
    <property type="entry name" value="THDP-binding"/>
</dbReference>
<dbReference type="SUPFAM" id="SSF52922">
    <property type="entry name" value="TK C-terminal domain-like"/>
    <property type="match status" value="1"/>
</dbReference>
<evidence type="ECO:0000256" key="3">
    <source>
        <dbReference type="ARBA" id="ARBA00023052"/>
    </source>
</evidence>
<proteinExistence type="inferred from homology"/>
<evidence type="ECO:0000256" key="1">
    <source>
        <dbReference type="ARBA" id="ARBA00001964"/>
    </source>
</evidence>
<dbReference type="FunFam" id="3.40.50.970:FF:000129">
    <property type="entry name" value="Transketolase"/>
    <property type="match status" value="1"/>
</dbReference>
<dbReference type="PANTHER" id="PTHR43825:SF1">
    <property type="entry name" value="TRANSKETOLASE-LIKE PYRIMIDINE-BINDING DOMAIN-CONTAINING PROTEIN"/>
    <property type="match status" value="1"/>
</dbReference>
<comment type="caution">
    <text evidence="5">The sequence shown here is derived from an EMBL/GenBank/DDBJ whole genome shotgun (WGS) entry which is preliminary data.</text>
</comment>
<dbReference type="SMART" id="SM00861">
    <property type="entry name" value="Transket_pyr"/>
    <property type="match status" value="1"/>
</dbReference>
<dbReference type="InterPro" id="IPR009014">
    <property type="entry name" value="Transketo_C/PFOR_II"/>
</dbReference>
<dbReference type="Proteomes" id="UP000178570">
    <property type="component" value="Unassembled WGS sequence"/>
</dbReference>
<keyword evidence="3" id="KW-0786">Thiamine pyrophosphate</keyword>
<protein>
    <submittedName>
        <fullName evidence="5">Transketolase</fullName>
    </submittedName>
</protein>
<evidence type="ECO:0000256" key="2">
    <source>
        <dbReference type="ARBA" id="ARBA00007131"/>
    </source>
</evidence>
<reference evidence="5 6" key="1">
    <citation type="journal article" date="2016" name="Nat. Commun.">
        <title>Thousands of microbial genomes shed light on interconnected biogeochemical processes in an aquifer system.</title>
        <authorList>
            <person name="Anantharaman K."/>
            <person name="Brown C.T."/>
            <person name="Hug L.A."/>
            <person name="Sharon I."/>
            <person name="Castelle C.J."/>
            <person name="Probst A.J."/>
            <person name="Thomas B.C."/>
            <person name="Singh A."/>
            <person name="Wilkins M.J."/>
            <person name="Karaoz U."/>
            <person name="Brodie E.L."/>
            <person name="Williams K.H."/>
            <person name="Hubbard S.S."/>
            <person name="Banfield J.F."/>
        </authorList>
    </citation>
    <scope>NUCLEOTIDE SEQUENCE [LARGE SCALE GENOMIC DNA]</scope>
</reference>
<feature type="domain" description="Transketolase-like pyrimidine-binding" evidence="4">
    <location>
        <begin position="20"/>
        <end position="185"/>
    </location>
</feature>
<comment type="similarity">
    <text evidence="2">Belongs to the transketolase family.</text>
</comment>
<evidence type="ECO:0000259" key="4">
    <source>
        <dbReference type="SMART" id="SM00861"/>
    </source>
</evidence>
<dbReference type="AlphaFoldDB" id="A0A1G1XJM7"/>